<dbReference type="PANTHER" id="PTHR30231">
    <property type="entry name" value="DNA POLYMERASE III SUBUNIT EPSILON"/>
    <property type="match status" value="1"/>
</dbReference>
<dbReference type="Proteomes" id="UP001596266">
    <property type="component" value="Unassembled WGS sequence"/>
</dbReference>
<dbReference type="CDD" id="cd06127">
    <property type="entry name" value="DEDDh"/>
    <property type="match status" value="1"/>
</dbReference>
<evidence type="ECO:0000313" key="5">
    <source>
        <dbReference type="EMBL" id="MFC6396242.1"/>
    </source>
</evidence>
<protein>
    <submittedName>
        <fullName evidence="5">Exonuclease domain-containing protein</fullName>
    </submittedName>
</protein>
<reference evidence="6" key="1">
    <citation type="journal article" date="2019" name="Int. J. Syst. Evol. Microbiol.">
        <title>The Global Catalogue of Microorganisms (GCM) 10K type strain sequencing project: providing services to taxonomists for standard genome sequencing and annotation.</title>
        <authorList>
            <consortium name="The Broad Institute Genomics Platform"/>
            <consortium name="The Broad Institute Genome Sequencing Center for Infectious Disease"/>
            <person name="Wu L."/>
            <person name="Ma J."/>
        </authorList>
    </citation>
    <scope>NUCLEOTIDE SEQUENCE [LARGE SCALE GENOMIC DNA]</scope>
    <source>
        <strain evidence="6">CGMCC 1.15277</strain>
    </source>
</reference>
<dbReference type="SUPFAM" id="SSF53098">
    <property type="entry name" value="Ribonuclease H-like"/>
    <property type="match status" value="1"/>
</dbReference>
<organism evidence="5 6">
    <name type="scientific">Luteococcus sanguinis</name>
    <dbReference type="NCBI Taxonomy" id="174038"/>
    <lineage>
        <taxon>Bacteria</taxon>
        <taxon>Bacillati</taxon>
        <taxon>Actinomycetota</taxon>
        <taxon>Actinomycetes</taxon>
        <taxon>Propionibacteriales</taxon>
        <taxon>Propionibacteriaceae</taxon>
        <taxon>Luteococcus</taxon>
    </lineage>
</organism>
<dbReference type="InterPro" id="IPR036397">
    <property type="entry name" value="RNaseH_sf"/>
</dbReference>
<proteinExistence type="predicted"/>
<evidence type="ECO:0000259" key="4">
    <source>
        <dbReference type="SMART" id="SM00479"/>
    </source>
</evidence>
<dbReference type="Pfam" id="PF00929">
    <property type="entry name" value="RNase_T"/>
    <property type="match status" value="1"/>
</dbReference>
<keyword evidence="1" id="KW-0540">Nuclease</keyword>
<dbReference type="GO" id="GO:0004527">
    <property type="term" value="F:exonuclease activity"/>
    <property type="evidence" value="ECO:0007669"/>
    <property type="project" value="UniProtKB-KW"/>
</dbReference>
<dbReference type="EMBL" id="JBHSUA010000009">
    <property type="protein sequence ID" value="MFC6396242.1"/>
    <property type="molecule type" value="Genomic_DNA"/>
</dbReference>
<dbReference type="InterPro" id="IPR013520">
    <property type="entry name" value="Ribonucl_H"/>
</dbReference>
<dbReference type="SMART" id="SM00479">
    <property type="entry name" value="EXOIII"/>
    <property type="match status" value="1"/>
</dbReference>
<dbReference type="Gene3D" id="3.30.420.10">
    <property type="entry name" value="Ribonuclease H-like superfamily/Ribonuclease H"/>
    <property type="match status" value="1"/>
</dbReference>
<feature type="domain" description="Exonuclease" evidence="4">
    <location>
        <begin position="43"/>
        <end position="217"/>
    </location>
</feature>
<gene>
    <name evidence="5" type="ORF">ACFP57_04445</name>
</gene>
<name>A0ABW1X236_9ACTN</name>
<evidence type="ECO:0000256" key="1">
    <source>
        <dbReference type="ARBA" id="ARBA00022722"/>
    </source>
</evidence>
<evidence type="ECO:0000313" key="6">
    <source>
        <dbReference type="Proteomes" id="UP001596266"/>
    </source>
</evidence>
<evidence type="ECO:0000256" key="2">
    <source>
        <dbReference type="ARBA" id="ARBA00022801"/>
    </source>
</evidence>
<dbReference type="InterPro" id="IPR012337">
    <property type="entry name" value="RNaseH-like_sf"/>
</dbReference>
<keyword evidence="3 5" id="KW-0269">Exonuclease</keyword>
<dbReference type="PANTHER" id="PTHR30231:SF4">
    <property type="entry name" value="PROTEIN NEN2"/>
    <property type="match status" value="1"/>
</dbReference>
<evidence type="ECO:0000256" key="3">
    <source>
        <dbReference type="ARBA" id="ARBA00022839"/>
    </source>
</evidence>
<keyword evidence="2" id="KW-0378">Hydrolase</keyword>
<dbReference type="RefSeq" id="WP_343885127.1">
    <property type="nucleotide sequence ID" value="NZ_BAAAKI010000004.1"/>
</dbReference>
<comment type="caution">
    <text evidence="5">The sequence shown here is derived from an EMBL/GenBank/DDBJ whole genome shotgun (WGS) entry which is preliminary data.</text>
</comment>
<keyword evidence="6" id="KW-1185">Reference proteome</keyword>
<accession>A0ABW1X236</accession>
<sequence>MPLFRRSAAENRARQARLLTDGVMRRFLEAPLPDPSTPASRLPLLAVDVETTGLDPERDRLLSIGWVPVDALAIPLAGAGHVIVDSDAQVGQSATLHRITDDQLSQGSELVEAVDAFLVACTGRVLLAHHAVLETGFLGLACEQVHGVRPRFSVVDTMQVQYRLLTQGFDDEPPRGALRLWGARDQYGLPRYAAHNALTDALACAELFLAEVGAMGGDPTLKQLSA</sequence>